<evidence type="ECO:0000313" key="4">
    <source>
        <dbReference type="Proteomes" id="UP000050969"/>
    </source>
</evidence>
<evidence type="ECO:0000256" key="1">
    <source>
        <dbReference type="SAM" id="MobiDB-lite"/>
    </source>
</evidence>
<dbReference type="OrthoDB" id="9992126at2"/>
<dbReference type="EMBL" id="JQCE01000002">
    <property type="protein sequence ID" value="KRO18784.1"/>
    <property type="molecule type" value="Genomic_DNA"/>
</dbReference>
<evidence type="ECO:0000313" key="3">
    <source>
        <dbReference type="EMBL" id="KRO18784.1"/>
    </source>
</evidence>
<sequence>MKKLISTSLILISACTLAACGNSTQSSNSKKDRETISSLRKEASSLKKTQTESDSASEESNSSASNEADSVPFGETREFDSQDNTIKAKVAVISAQRITDKNEGLTADLMANYQQLKSFAIVSYKVTAITDIPAGTFDGANLTFLDSDKVKGMTSSNRDNGADGDLKAGESANYRIGVGFESASPELYVRIANVTWQGSME</sequence>
<evidence type="ECO:0008006" key="5">
    <source>
        <dbReference type="Google" id="ProtNLM"/>
    </source>
</evidence>
<organism evidence="3 4">
    <name type="scientific">Lacticaseibacillus saniviri JCM 17471 = DSM 24301</name>
    <dbReference type="NCBI Taxonomy" id="1293598"/>
    <lineage>
        <taxon>Bacteria</taxon>
        <taxon>Bacillati</taxon>
        <taxon>Bacillota</taxon>
        <taxon>Bacilli</taxon>
        <taxon>Lactobacillales</taxon>
        <taxon>Lactobacillaceae</taxon>
        <taxon>Lacticaseibacillus</taxon>
    </lineage>
</organism>
<reference evidence="3 4" key="1">
    <citation type="journal article" date="2015" name="Genome Announc.">
        <title>Expanding the biotechnology potential of lactobacilli through comparative genomics of 213 strains and associated genera.</title>
        <authorList>
            <person name="Sun Z."/>
            <person name="Harris H.M."/>
            <person name="McCann A."/>
            <person name="Guo C."/>
            <person name="Argimon S."/>
            <person name="Zhang W."/>
            <person name="Yang X."/>
            <person name="Jeffery I.B."/>
            <person name="Cooney J.C."/>
            <person name="Kagawa T.F."/>
            <person name="Liu W."/>
            <person name="Song Y."/>
            <person name="Salvetti E."/>
            <person name="Wrobel A."/>
            <person name="Rasinkangas P."/>
            <person name="Parkhill J."/>
            <person name="Rea M.C."/>
            <person name="O'Sullivan O."/>
            <person name="Ritari J."/>
            <person name="Douillard F.P."/>
            <person name="Paul Ross R."/>
            <person name="Yang R."/>
            <person name="Briner A.E."/>
            <person name="Felis G.E."/>
            <person name="de Vos W.M."/>
            <person name="Barrangou R."/>
            <person name="Klaenhammer T.R."/>
            <person name="Caufield P.W."/>
            <person name="Cui Y."/>
            <person name="Zhang H."/>
            <person name="O'Toole P.W."/>
        </authorList>
    </citation>
    <scope>NUCLEOTIDE SEQUENCE [LARGE SCALE GENOMIC DNA]</scope>
    <source>
        <strain evidence="3 4">DSM 24301</strain>
    </source>
</reference>
<dbReference type="AlphaFoldDB" id="A0A0R2N314"/>
<dbReference type="PATRIC" id="fig|1293598.4.peg.380"/>
<proteinExistence type="predicted"/>
<gene>
    <name evidence="3" type="ORF">IV56_GL000351</name>
</gene>
<feature type="chain" id="PRO_5038619312" description="DUF4352 domain-containing protein" evidence="2">
    <location>
        <begin position="19"/>
        <end position="201"/>
    </location>
</feature>
<dbReference type="STRING" id="1293598.IV56_GL000351"/>
<dbReference type="RefSeq" id="WP_054777395.1">
    <property type="nucleotide sequence ID" value="NZ_BBBX01000012.1"/>
</dbReference>
<protein>
    <recommendedName>
        <fullName evidence="5">DUF4352 domain-containing protein</fullName>
    </recommendedName>
</protein>
<dbReference type="Proteomes" id="UP000050969">
    <property type="component" value="Unassembled WGS sequence"/>
</dbReference>
<comment type="caution">
    <text evidence="3">The sequence shown here is derived from an EMBL/GenBank/DDBJ whole genome shotgun (WGS) entry which is preliminary data.</text>
</comment>
<accession>A0A0R2N314</accession>
<feature type="compositionally biased region" description="Basic and acidic residues" evidence="1">
    <location>
        <begin position="29"/>
        <end position="51"/>
    </location>
</feature>
<keyword evidence="4" id="KW-1185">Reference proteome</keyword>
<name>A0A0R2N314_9LACO</name>
<feature type="signal peptide" evidence="2">
    <location>
        <begin position="1"/>
        <end position="18"/>
    </location>
</feature>
<keyword evidence="2" id="KW-0732">Signal</keyword>
<feature type="region of interest" description="Disordered" evidence="1">
    <location>
        <begin position="21"/>
        <end position="79"/>
    </location>
</feature>
<evidence type="ECO:0000256" key="2">
    <source>
        <dbReference type="SAM" id="SignalP"/>
    </source>
</evidence>
<dbReference type="PROSITE" id="PS51257">
    <property type="entry name" value="PROKAR_LIPOPROTEIN"/>
    <property type="match status" value="1"/>
</dbReference>
<feature type="compositionally biased region" description="Low complexity" evidence="1">
    <location>
        <begin position="52"/>
        <end position="70"/>
    </location>
</feature>